<dbReference type="PANTHER" id="PTHR23360:SF37">
    <property type="entry name" value="G-PROTEIN COUPLED RECEPTORS FAMILY 1 PROFILE DOMAIN-CONTAINING PROTEIN"/>
    <property type="match status" value="1"/>
</dbReference>
<protein>
    <recommendedName>
        <fullName evidence="8">G protein-coupled receptor</fullName>
    </recommendedName>
</protein>
<keyword evidence="2 5" id="KW-0812">Transmembrane</keyword>
<keyword evidence="4 5" id="KW-0472">Membrane</keyword>
<dbReference type="Proteomes" id="UP001328107">
    <property type="component" value="Unassembled WGS sequence"/>
</dbReference>
<dbReference type="PANTHER" id="PTHR23360">
    <property type="entry name" value="G-PROTEIN COUPLED RECEPTORS FAMILY 1 PROFILE DOMAIN-CONTAINING PROTEIN-RELATED"/>
    <property type="match status" value="1"/>
</dbReference>
<dbReference type="Pfam" id="PF10320">
    <property type="entry name" value="7TM_GPCR_Srsx"/>
    <property type="match status" value="1"/>
</dbReference>
<organism evidence="6 7">
    <name type="scientific">Pristionchus mayeri</name>
    <dbReference type="NCBI Taxonomy" id="1317129"/>
    <lineage>
        <taxon>Eukaryota</taxon>
        <taxon>Metazoa</taxon>
        <taxon>Ecdysozoa</taxon>
        <taxon>Nematoda</taxon>
        <taxon>Chromadorea</taxon>
        <taxon>Rhabditida</taxon>
        <taxon>Rhabditina</taxon>
        <taxon>Diplogasteromorpha</taxon>
        <taxon>Diplogasteroidea</taxon>
        <taxon>Neodiplogasteridae</taxon>
        <taxon>Pristionchus</taxon>
    </lineage>
</organism>
<keyword evidence="7" id="KW-1185">Reference proteome</keyword>
<dbReference type="GO" id="GO:0004930">
    <property type="term" value="F:G protein-coupled receptor activity"/>
    <property type="evidence" value="ECO:0007669"/>
    <property type="project" value="InterPro"/>
</dbReference>
<dbReference type="InterPro" id="IPR047130">
    <property type="entry name" value="7TM_GPCR_Srsx_nematod"/>
</dbReference>
<keyword evidence="3 5" id="KW-1133">Transmembrane helix</keyword>
<name>A0AAN5DGS9_9BILA</name>
<feature type="non-terminal residue" evidence="6">
    <location>
        <position position="1"/>
    </location>
</feature>
<feature type="transmembrane region" description="Helical" evidence="5">
    <location>
        <begin position="59"/>
        <end position="79"/>
    </location>
</feature>
<dbReference type="EMBL" id="BTRK01000006">
    <property type="protein sequence ID" value="GMR62237.1"/>
    <property type="molecule type" value="Genomic_DNA"/>
</dbReference>
<evidence type="ECO:0008006" key="8">
    <source>
        <dbReference type="Google" id="ProtNLM"/>
    </source>
</evidence>
<feature type="transmembrane region" description="Helical" evidence="5">
    <location>
        <begin position="99"/>
        <end position="116"/>
    </location>
</feature>
<proteinExistence type="predicted"/>
<comment type="caution">
    <text evidence="6">The sequence shown here is derived from an EMBL/GenBank/DDBJ whole genome shotgun (WGS) entry which is preliminary data.</text>
</comment>
<evidence type="ECO:0000313" key="6">
    <source>
        <dbReference type="EMBL" id="GMR62237.1"/>
    </source>
</evidence>
<sequence>ETPSSLAFSIARIWFLLGLIFDAITTVTYFAAFSIIFVKRHTKRSKLHLAHNTIERKALQSLSVIIVVFILTRLIFVVFINIVDFYGDSKDVIERTQDYMVFSSLICYSSTFYLCFARSIEYRRIFWQQIVSTFGLCGVKLKESRYGTSPIYDPKKYSYRHENLQPNATSGCKSVERPRV</sequence>
<reference evidence="7" key="1">
    <citation type="submission" date="2022-10" db="EMBL/GenBank/DDBJ databases">
        <title>Genome assembly of Pristionchus species.</title>
        <authorList>
            <person name="Yoshida K."/>
            <person name="Sommer R.J."/>
        </authorList>
    </citation>
    <scope>NUCLEOTIDE SEQUENCE [LARGE SCALE GENOMIC DNA]</scope>
    <source>
        <strain evidence="7">RS5460</strain>
    </source>
</reference>
<evidence type="ECO:0000256" key="2">
    <source>
        <dbReference type="ARBA" id="ARBA00022692"/>
    </source>
</evidence>
<evidence type="ECO:0000256" key="1">
    <source>
        <dbReference type="ARBA" id="ARBA00004370"/>
    </source>
</evidence>
<dbReference type="SMART" id="SM01381">
    <property type="entry name" value="7TM_GPCR_Srsx"/>
    <property type="match status" value="1"/>
</dbReference>
<gene>
    <name evidence="6" type="ORF">PMAYCL1PPCAC_32432</name>
</gene>
<comment type="subcellular location">
    <subcellularLocation>
        <location evidence="1">Membrane</location>
    </subcellularLocation>
</comment>
<accession>A0AAN5DGS9</accession>
<dbReference type="InterPro" id="IPR000276">
    <property type="entry name" value="GPCR_Rhodpsn"/>
</dbReference>
<feature type="transmembrane region" description="Helical" evidence="5">
    <location>
        <begin position="13"/>
        <end position="38"/>
    </location>
</feature>
<evidence type="ECO:0000313" key="7">
    <source>
        <dbReference type="Proteomes" id="UP001328107"/>
    </source>
</evidence>
<dbReference type="InterPro" id="IPR019424">
    <property type="entry name" value="7TM_GPCR_Srsx"/>
</dbReference>
<evidence type="ECO:0000256" key="5">
    <source>
        <dbReference type="SAM" id="Phobius"/>
    </source>
</evidence>
<dbReference type="AlphaFoldDB" id="A0AAN5DGS9"/>
<dbReference type="Gene3D" id="1.20.1070.10">
    <property type="entry name" value="Rhodopsin 7-helix transmembrane proteins"/>
    <property type="match status" value="1"/>
</dbReference>
<evidence type="ECO:0000256" key="4">
    <source>
        <dbReference type="ARBA" id="ARBA00023136"/>
    </source>
</evidence>
<dbReference type="GO" id="GO:0016020">
    <property type="term" value="C:membrane"/>
    <property type="evidence" value="ECO:0007669"/>
    <property type="project" value="UniProtKB-SubCell"/>
</dbReference>
<evidence type="ECO:0000256" key="3">
    <source>
        <dbReference type="ARBA" id="ARBA00022989"/>
    </source>
</evidence>